<name>A0A679JA67_VARPD</name>
<protein>
    <submittedName>
        <fullName evidence="2">Uncharacterized protein</fullName>
    </submittedName>
</protein>
<dbReference type="EMBL" id="LR743508">
    <property type="protein sequence ID" value="CAA2109675.1"/>
    <property type="molecule type" value="Genomic_DNA"/>
</dbReference>
<evidence type="ECO:0000256" key="1">
    <source>
        <dbReference type="SAM" id="MobiDB-lite"/>
    </source>
</evidence>
<accession>A0A679JA67</accession>
<dbReference type="AlphaFoldDB" id="A0A679JA67"/>
<reference evidence="2" key="1">
    <citation type="submission" date="2019-12" db="EMBL/GenBank/DDBJ databases">
        <authorList>
            <person name="Cremers G."/>
        </authorList>
    </citation>
    <scope>NUCLEOTIDE SEQUENCE</scope>
    <source>
        <strain evidence="2">Vvax</strain>
    </source>
</reference>
<sequence>MRWITTCPLPYRPRCSTGVAAGQSKGGESRPSDARAGDARHTAAMSPGPARAPDGARHRFAPLSHPRRVCNGQRLRCRQRPQWPCSPCCMKAALTRHGAPEASPASVTICGVIAVSQAPVVQEGGCTGRRAEEGARGGPPCTWDASVHPKGERLRKPSPPARIFSSLWQDQTLASWNNASLGLSPHARASFGLWSGLRSPWVSSTRTWKNCCVMC</sequence>
<feature type="region of interest" description="Disordered" evidence="1">
    <location>
        <begin position="129"/>
        <end position="157"/>
    </location>
</feature>
<proteinExistence type="predicted"/>
<feature type="compositionally biased region" description="Basic and acidic residues" evidence="1">
    <location>
        <begin position="27"/>
        <end position="41"/>
    </location>
</feature>
<feature type="region of interest" description="Disordered" evidence="1">
    <location>
        <begin position="18"/>
        <end position="55"/>
    </location>
</feature>
<organism evidence="2">
    <name type="scientific">Variovorax paradoxus</name>
    <dbReference type="NCBI Taxonomy" id="34073"/>
    <lineage>
        <taxon>Bacteria</taxon>
        <taxon>Pseudomonadati</taxon>
        <taxon>Pseudomonadota</taxon>
        <taxon>Betaproteobacteria</taxon>
        <taxon>Burkholderiales</taxon>
        <taxon>Comamonadaceae</taxon>
        <taxon>Variovorax</taxon>
    </lineage>
</organism>
<evidence type="ECO:0000313" key="2">
    <source>
        <dbReference type="EMBL" id="CAA2109675.1"/>
    </source>
</evidence>
<gene>
    <name evidence="2" type="ORF">VVAX_05946</name>
</gene>